<protein>
    <recommendedName>
        <fullName evidence="3">DNRLRE domain-containing protein</fullName>
    </recommendedName>
</protein>
<evidence type="ECO:0000313" key="1">
    <source>
        <dbReference type="EMBL" id="KOO30354.1"/>
    </source>
</evidence>
<dbReference type="AlphaFoldDB" id="A0A0M0JUZ0"/>
<sequence length="168" mass="18880">MTIRNAEHAWLRMTAPTTNYFTATEVFWDGNSAYDFDFVLMRFDLSALSGMAPISRALFRYTVYDQGDQAEMHEFRRGWDASTVTYNNLPMPTPPWPFAAAAIETLWGPTVNDLHGNVATHTVDVTPSINRWLTGTPNHGWVFVPYFGNGCGIRTAAWTTVAQQPALE</sequence>
<evidence type="ECO:0008006" key="3">
    <source>
        <dbReference type="Google" id="ProtNLM"/>
    </source>
</evidence>
<dbReference type="Proteomes" id="UP000037460">
    <property type="component" value="Unassembled WGS sequence"/>
</dbReference>
<gene>
    <name evidence="1" type="ORF">Ctob_011334</name>
</gene>
<proteinExistence type="predicted"/>
<feature type="non-terminal residue" evidence="1">
    <location>
        <position position="168"/>
    </location>
</feature>
<reference evidence="2" key="1">
    <citation type="journal article" date="2015" name="PLoS Genet.">
        <title>Genome Sequence and Transcriptome Analyses of Chrysochromulina tobin: Metabolic Tools for Enhanced Algal Fitness in the Prominent Order Prymnesiales (Haptophyceae).</title>
        <authorList>
            <person name="Hovde B.T."/>
            <person name="Deodato C.R."/>
            <person name="Hunsperger H.M."/>
            <person name="Ryken S.A."/>
            <person name="Yost W."/>
            <person name="Jha R.K."/>
            <person name="Patterson J."/>
            <person name="Monnat R.J. Jr."/>
            <person name="Barlow S.B."/>
            <person name="Starkenburg S.R."/>
            <person name="Cattolico R.A."/>
        </authorList>
    </citation>
    <scope>NUCLEOTIDE SEQUENCE</scope>
    <source>
        <strain evidence="2">CCMP291</strain>
    </source>
</reference>
<comment type="caution">
    <text evidence="1">The sequence shown here is derived from an EMBL/GenBank/DDBJ whole genome shotgun (WGS) entry which is preliminary data.</text>
</comment>
<dbReference type="EMBL" id="JWZX01002243">
    <property type="protein sequence ID" value="KOO30354.1"/>
    <property type="molecule type" value="Genomic_DNA"/>
</dbReference>
<evidence type="ECO:0000313" key="2">
    <source>
        <dbReference type="Proteomes" id="UP000037460"/>
    </source>
</evidence>
<accession>A0A0M0JUZ0</accession>
<dbReference type="NCBIfam" id="NF033679">
    <property type="entry name" value="DNRLRE_dom"/>
    <property type="match status" value="1"/>
</dbReference>
<name>A0A0M0JUZ0_9EUKA</name>
<keyword evidence="2" id="KW-1185">Reference proteome</keyword>
<organism evidence="1 2">
    <name type="scientific">Chrysochromulina tobinii</name>
    <dbReference type="NCBI Taxonomy" id="1460289"/>
    <lineage>
        <taxon>Eukaryota</taxon>
        <taxon>Haptista</taxon>
        <taxon>Haptophyta</taxon>
        <taxon>Prymnesiophyceae</taxon>
        <taxon>Prymnesiales</taxon>
        <taxon>Chrysochromulinaceae</taxon>
        <taxon>Chrysochromulina</taxon>
    </lineage>
</organism>